<dbReference type="SUPFAM" id="SSF55729">
    <property type="entry name" value="Acyl-CoA N-acyltransferases (Nat)"/>
    <property type="match status" value="1"/>
</dbReference>
<dbReference type="Gene3D" id="3.40.630.30">
    <property type="match status" value="1"/>
</dbReference>
<sequence>MLIRQATLQDARNIASVHIESWQFAYKNLMHQDILNRLDIEARTKSWENIIAESNSWVFIAIEHNVIAGFVHCCPSRELLLSAKVGEITAIYLKPCYLRKGIGTLLLTKAIEYLQSHGYGMQMLWVLEKNTEAINFYKSFSFKFEGKTMIHPTTLLVEHCYINY</sequence>
<dbReference type="InterPro" id="IPR016181">
    <property type="entry name" value="Acyl_CoA_acyltransferase"/>
</dbReference>
<accession>A0A1S8CVN0</accession>
<dbReference type="Proteomes" id="UP000192132">
    <property type="component" value="Unassembled WGS sequence"/>
</dbReference>
<dbReference type="Pfam" id="PF00583">
    <property type="entry name" value="Acetyltransf_1"/>
    <property type="match status" value="1"/>
</dbReference>
<dbReference type="GO" id="GO:0016747">
    <property type="term" value="F:acyltransferase activity, transferring groups other than amino-acyl groups"/>
    <property type="evidence" value="ECO:0007669"/>
    <property type="project" value="InterPro"/>
</dbReference>
<proteinExistence type="predicted"/>
<protein>
    <recommendedName>
        <fullName evidence="1">N-acetyltransferase domain-containing protein</fullName>
    </recommendedName>
</protein>
<dbReference type="CDD" id="cd04301">
    <property type="entry name" value="NAT_SF"/>
    <property type="match status" value="1"/>
</dbReference>
<dbReference type="RefSeq" id="WP_076878170.1">
    <property type="nucleotide sequence ID" value="NZ_MLCN01000022.1"/>
</dbReference>
<evidence type="ECO:0000259" key="1">
    <source>
        <dbReference type="PROSITE" id="PS51186"/>
    </source>
</evidence>
<dbReference type="OrthoDB" id="5292888at2"/>
<name>A0A1S8CVN0_9GAMM</name>
<dbReference type="InterPro" id="IPR050276">
    <property type="entry name" value="MshD_Acetyltransferase"/>
</dbReference>
<gene>
    <name evidence="2" type="ORF">BKE30_08465</name>
</gene>
<dbReference type="InterPro" id="IPR000182">
    <property type="entry name" value="GNAT_dom"/>
</dbReference>
<dbReference type="PROSITE" id="PS51186">
    <property type="entry name" value="GNAT"/>
    <property type="match status" value="1"/>
</dbReference>
<comment type="caution">
    <text evidence="2">The sequence shown here is derived from an EMBL/GenBank/DDBJ whole genome shotgun (WGS) entry which is preliminary data.</text>
</comment>
<organism evidence="2 3">
    <name type="scientific">Alkanindiges hydrocarboniclasticus</name>
    <dbReference type="NCBI Taxonomy" id="1907941"/>
    <lineage>
        <taxon>Bacteria</taxon>
        <taxon>Pseudomonadati</taxon>
        <taxon>Pseudomonadota</taxon>
        <taxon>Gammaproteobacteria</taxon>
        <taxon>Moraxellales</taxon>
        <taxon>Moraxellaceae</taxon>
        <taxon>Alkanindiges</taxon>
    </lineage>
</organism>
<dbReference type="STRING" id="1907941.BKE30_08465"/>
<reference evidence="2 3" key="1">
    <citation type="submission" date="2016-10" db="EMBL/GenBank/DDBJ databases">
        <title>Draft Genome sequence of Alkanindiges sp. strain H1.</title>
        <authorList>
            <person name="Subhash Y."/>
            <person name="Lee S."/>
        </authorList>
    </citation>
    <scope>NUCLEOTIDE SEQUENCE [LARGE SCALE GENOMIC DNA]</scope>
    <source>
        <strain evidence="2 3">H1</strain>
    </source>
</reference>
<dbReference type="EMBL" id="MLCN01000022">
    <property type="protein sequence ID" value="ONG39805.1"/>
    <property type="molecule type" value="Genomic_DNA"/>
</dbReference>
<dbReference type="AlphaFoldDB" id="A0A1S8CVN0"/>
<dbReference type="PANTHER" id="PTHR43617">
    <property type="entry name" value="L-AMINO ACID N-ACETYLTRANSFERASE"/>
    <property type="match status" value="1"/>
</dbReference>
<keyword evidence="3" id="KW-1185">Reference proteome</keyword>
<evidence type="ECO:0000313" key="2">
    <source>
        <dbReference type="EMBL" id="ONG39805.1"/>
    </source>
</evidence>
<feature type="domain" description="N-acetyltransferase" evidence="1">
    <location>
        <begin position="1"/>
        <end position="164"/>
    </location>
</feature>
<evidence type="ECO:0000313" key="3">
    <source>
        <dbReference type="Proteomes" id="UP000192132"/>
    </source>
</evidence>